<evidence type="ECO:0000256" key="5">
    <source>
        <dbReference type="ARBA" id="ARBA00021059"/>
    </source>
</evidence>
<dbReference type="InterPro" id="IPR005875">
    <property type="entry name" value="PurK"/>
</dbReference>
<dbReference type="Gene3D" id="3.30.470.20">
    <property type="entry name" value="ATP-grasp fold, B domain"/>
    <property type="match status" value="1"/>
</dbReference>
<gene>
    <name evidence="13" type="ORF">EXIGLDRAFT_129674</name>
</gene>
<dbReference type="InterPro" id="IPR013815">
    <property type="entry name" value="ATP_grasp_subdomain_1"/>
</dbReference>
<evidence type="ECO:0000256" key="8">
    <source>
        <dbReference type="ARBA" id="ARBA00022793"/>
    </source>
</evidence>
<dbReference type="PROSITE" id="PS50975">
    <property type="entry name" value="ATP_GRASP"/>
    <property type="match status" value="1"/>
</dbReference>
<proteinExistence type="inferred from homology"/>
<name>A0A166AA70_EXIGL</name>
<dbReference type="InterPro" id="IPR003135">
    <property type="entry name" value="ATP-grasp_carboxylate-amine"/>
</dbReference>
<evidence type="ECO:0000256" key="10">
    <source>
        <dbReference type="ARBA" id="ARBA00023239"/>
    </source>
</evidence>
<sequence length="544" mass="57290">MSIPTTSKQTLGIIAGRLAIPTLVLDPDPHCPAKQVSVPPPGTAHVDAVYGSNAAQGVSRLAAQCTVITPEIEHIDADALQGHGNVQPAPETIRLVQDKFVQKKHLKARGVPVCDAVGVDTREQAERAVDALGLPLMLKRRAGAYDGRGNFVLRELRQLDGALAALGATTDGEFGLYAERWAPFVKEVAVMVVRDVHGETRSYDPAETVQRENICRLVLAPLRAADADVARARAVAEDAVCAFAGAGVFGVELFLLDGGAVVVNEIAPRVHNGGHWTEAGCATSQFENHVRAVLGRPLGSTAMVARCAAMVNLIGGDWDFDNAVDIAMGVKGASVHVYGKTWRAGRKLGHVNVVADSDAELRARLRPILLAIDDPDVDAYAPDSPERGVNHAFPLVSIVMGSKTDLPVMQKAADVLDEFAIPYEMLIVSAHRTPDRLYAFAQGAEARGVRVIVAGAGGAAHLPGMVAAMSALPVIGVPVKTTALSGVDSLYSIVQMPRGIPVACVAIDNGMNGGLLAARMVGNSGAMSSWMQNQSESVALDPRK</sequence>
<accession>A0A166AA70</accession>
<evidence type="ECO:0000256" key="6">
    <source>
        <dbReference type="ARBA" id="ARBA00022741"/>
    </source>
</evidence>
<dbReference type="FunCoup" id="A0A166AA70">
    <property type="interactions" value="102"/>
</dbReference>
<keyword evidence="14" id="KW-1185">Reference proteome</keyword>
<evidence type="ECO:0000259" key="12">
    <source>
        <dbReference type="PROSITE" id="PS50975"/>
    </source>
</evidence>
<dbReference type="NCBIfam" id="TIGR01162">
    <property type="entry name" value="purE"/>
    <property type="match status" value="1"/>
</dbReference>
<reference evidence="13 14" key="1">
    <citation type="journal article" date="2016" name="Mol. Biol. Evol.">
        <title>Comparative Genomics of Early-Diverging Mushroom-Forming Fungi Provides Insights into the Origins of Lignocellulose Decay Capabilities.</title>
        <authorList>
            <person name="Nagy L.G."/>
            <person name="Riley R."/>
            <person name="Tritt A."/>
            <person name="Adam C."/>
            <person name="Daum C."/>
            <person name="Floudas D."/>
            <person name="Sun H."/>
            <person name="Yadav J.S."/>
            <person name="Pangilinan J."/>
            <person name="Larsson K.H."/>
            <person name="Matsuura K."/>
            <person name="Barry K."/>
            <person name="Labutti K."/>
            <person name="Kuo R."/>
            <person name="Ohm R.A."/>
            <person name="Bhattacharya S.S."/>
            <person name="Shirouzu T."/>
            <person name="Yoshinaga Y."/>
            <person name="Martin F.M."/>
            <person name="Grigoriev I.V."/>
            <person name="Hibbett D.S."/>
        </authorList>
    </citation>
    <scope>NUCLEOTIDE SEQUENCE [LARGE SCALE GENOMIC DNA]</scope>
    <source>
        <strain evidence="13 14">HHB12029</strain>
    </source>
</reference>
<dbReference type="Gene3D" id="3.30.1490.20">
    <property type="entry name" value="ATP-grasp fold, A domain"/>
    <property type="match status" value="1"/>
</dbReference>
<dbReference type="InterPro" id="IPR000031">
    <property type="entry name" value="PurE_dom"/>
</dbReference>
<dbReference type="STRING" id="1314781.A0A166AA70"/>
<keyword evidence="6 11" id="KW-0547">Nucleotide-binding</keyword>
<dbReference type="AlphaFoldDB" id="A0A166AA70"/>
<dbReference type="GO" id="GO:0004638">
    <property type="term" value="F:phosphoribosylaminoimidazole carboxylase activity"/>
    <property type="evidence" value="ECO:0007669"/>
    <property type="project" value="UniProtKB-EC"/>
</dbReference>
<feature type="domain" description="ATP-grasp" evidence="12">
    <location>
        <begin position="103"/>
        <end position="294"/>
    </location>
</feature>
<dbReference type="GO" id="GO:0006189">
    <property type="term" value="P:'de novo' IMP biosynthetic process"/>
    <property type="evidence" value="ECO:0007669"/>
    <property type="project" value="UniProtKB-UniPathway"/>
</dbReference>
<dbReference type="UniPathway" id="UPA00074">
    <property type="reaction ID" value="UER00130"/>
</dbReference>
<dbReference type="InterPro" id="IPR054350">
    <property type="entry name" value="PurT/PurK_preATP-grasp"/>
</dbReference>
<dbReference type="GO" id="GO:0046872">
    <property type="term" value="F:metal ion binding"/>
    <property type="evidence" value="ECO:0007669"/>
    <property type="project" value="InterPro"/>
</dbReference>
<dbReference type="Gene3D" id="3.40.50.20">
    <property type="match status" value="1"/>
</dbReference>
<dbReference type="InterPro" id="IPR040686">
    <property type="entry name" value="PurK_C"/>
</dbReference>
<dbReference type="SUPFAM" id="SSF52440">
    <property type="entry name" value="PreATP-grasp domain"/>
    <property type="match status" value="1"/>
</dbReference>
<evidence type="ECO:0000256" key="1">
    <source>
        <dbReference type="ARBA" id="ARBA00001244"/>
    </source>
</evidence>
<dbReference type="InterPro" id="IPR016185">
    <property type="entry name" value="PreATP-grasp_dom_sf"/>
</dbReference>
<dbReference type="InParanoid" id="A0A166AA70"/>
<evidence type="ECO:0000313" key="14">
    <source>
        <dbReference type="Proteomes" id="UP000077266"/>
    </source>
</evidence>
<dbReference type="Pfam" id="PF00731">
    <property type="entry name" value="AIRC"/>
    <property type="match status" value="1"/>
</dbReference>
<dbReference type="Pfam" id="PF02222">
    <property type="entry name" value="ATP-grasp"/>
    <property type="match status" value="1"/>
</dbReference>
<dbReference type="PANTHER" id="PTHR11609:SF5">
    <property type="entry name" value="PHOSPHORIBOSYLAMINOIMIDAZOLE CARBOXYLASE"/>
    <property type="match status" value="1"/>
</dbReference>
<dbReference type="SUPFAM" id="SSF51246">
    <property type="entry name" value="Rudiment single hybrid motif"/>
    <property type="match status" value="1"/>
</dbReference>
<dbReference type="SMART" id="SM01001">
    <property type="entry name" value="AIRC"/>
    <property type="match status" value="1"/>
</dbReference>
<keyword evidence="10" id="KW-0456">Lyase</keyword>
<dbReference type="Pfam" id="PF22660">
    <property type="entry name" value="RS_preATP-grasp-like"/>
    <property type="match status" value="1"/>
</dbReference>
<dbReference type="EC" id="4.1.1.21" evidence="4"/>
<dbReference type="HAMAP" id="MF_01928">
    <property type="entry name" value="PurK"/>
    <property type="match status" value="1"/>
</dbReference>
<dbReference type="SUPFAM" id="SSF56059">
    <property type="entry name" value="Glutathione synthetase ATP-binding domain-like"/>
    <property type="match status" value="1"/>
</dbReference>
<evidence type="ECO:0000256" key="2">
    <source>
        <dbReference type="ARBA" id="ARBA00004747"/>
    </source>
</evidence>
<dbReference type="PANTHER" id="PTHR11609">
    <property type="entry name" value="PURINE BIOSYNTHESIS PROTEIN 6/7, PUR6/7"/>
    <property type="match status" value="1"/>
</dbReference>
<comment type="pathway">
    <text evidence="2">Purine metabolism; IMP biosynthesis via de novo pathway; 5-amino-1-(5-phospho-D-ribosyl)imidazole-4-carboxylate from 5-amino-1-(5-phospho-D-ribosyl)imidazole (carboxylase route): step 1/1.</text>
</comment>
<comment type="catalytic activity">
    <reaction evidence="1">
        <text>5-amino-1-(5-phospho-D-ribosyl)imidazole-4-carboxylate + H(+) = 5-amino-1-(5-phospho-beta-D-ribosyl)imidazole + CO2</text>
        <dbReference type="Rhea" id="RHEA:10792"/>
        <dbReference type="ChEBI" id="CHEBI:15378"/>
        <dbReference type="ChEBI" id="CHEBI:16526"/>
        <dbReference type="ChEBI" id="CHEBI:77657"/>
        <dbReference type="ChEBI" id="CHEBI:137981"/>
        <dbReference type="EC" id="4.1.1.21"/>
    </reaction>
</comment>
<dbReference type="Gene3D" id="3.40.50.1970">
    <property type="match status" value="1"/>
</dbReference>
<protein>
    <recommendedName>
        <fullName evidence="5">Phosphoribosylaminoimidazole carboxylase</fullName>
        <ecNumber evidence="4">4.1.1.21</ecNumber>
    </recommendedName>
</protein>
<dbReference type="InterPro" id="IPR033747">
    <property type="entry name" value="PurE_ClassI"/>
</dbReference>
<evidence type="ECO:0000256" key="11">
    <source>
        <dbReference type="PROSITE-ProRule" id="PRU00409"/>
    </source>
</evidence>
<dbReference type="OrthoDB" id="15425at2759"/>
<dbReference type="InterPro" id="IPR011054">
    <property type="entry name" value="Rudment_hybrid_motif"/>
</dbReference>
<dbReference type="GO" id="GO:0005524">
    <property type="term" value="F:ATP binding"/>
    <property type="evidence" value="ECO:0007669"/>
    <property type="project" value="UniProtKB-UniRule"/>
</dbReference>
<dbReference type="SUPFAM" id="SSF52255">
    <property type="entry name" value="N5-CAIR mutase (phosphoribosylaminoimidazole carboxylase, PurE)"/>
    <property type="match status" value="1"/>
</dbReference>
<dbReference type="EMBL" id="KV426058">
    <property type="protein sequence ID" value="KZV89999.1"/>
    <property type="molecule type" value="Genomic_DNA"/>
</dbReference>
<keyword evidence="8" id="KW-0210">Decarboxylase</keyword>
<evidence type="ECO:0000256" key="3">
    <source>
        <dbReference type="ARBA" id="ARBA00006114"/>
    </source>
</evidence>
<keyword evidence="9 11" id="KW-0067">ATP-binding</keyword>
<comment type="similarity">
    <text evidence="3">In the C-terminal section; belongs to the AIR carboxylase family. Class I subfamily.</text>
</comment>
<organism evidence="13 14">
    <name type="scientific">Exidia glandulosa HHB12029</name>
    <dbReference type="NCBI Taxonomy" id="1314781"/>
    <lineage>
        <taxon>Eukaryota</taxon>
        <taxon>Fungi</taxon>
        <taxon>Dikarya</taxon>
        <taxon>Basidiomycota</taxon>
        <taxon>Agaricomycotina</taxon>
        <taxon>Agaricomycetes</taxon>
        <taxon>Auriculariales</taxon>
        <taxon>Exidiaceae</taxon>
        <taxon>Exidia</taxon>
    </lineage>
</organism>
<dbReference type="Proteomes" id="UP000077266">
    <property type="component" value="Unassembled WGS sequence"/>
</dbReference>
<evidence type="ECO:0000256" key="7">
    <source>
        <dbReference type="ARBA" id="ARBA00022755"/>
    </source>
</evidence>
<dbReference type="HAMAP" id="MF_01929">
    <property type="entry name" value="PurE_classI"/>
    <property type="match status" value="1"/>
</dbReference>
<keyword evidence="7" id="KW-0658">Purine biosynthesis</keyword>
<evidence type="ECO:0000256" key="9">
    <source>
        <dbReference type="ARBA" id="ARBA00022840"/>
    </source>
</evidence>
<dbReference type="InterPro" id="IPR011761">
    <property type="entry name" value="ATP-grasp"/>
</dbReference>
<dbReference type="Pfam" id="PF17769">
    <property type="entry name" value="PurK_C"/>
    <property type="match status" value="1"/>
</dbReference>
<evidence type="ECO:0000256" key="4">
    <source>
        <dbReference type="ARBA" id="ARBA00012329"/>
    </source>
</evidence>
<evidence type="ECO:0000313" key="13">
    <source>
        <dbReference type="EMBL" id="KZV89999.1"/>
    </source>
</evidence>